<dbReference type="InterPro" id="IPR021829">
    <property type="entry name" value="DUF3419"/>
</dbReference>
<dbReference type="EMBL" id="JACVVX010000001">
    <property type="protein sequence ID" value="MBD0414050.1"/>
    <property type="molecule type" value="Genomic_DNA"/>
</dbReference>
<comment type="caution">
    <text evidence="1">The sequence shown here is derived from an EMBL/GenBank/DDBJ whole genome shotgun (WGS) entry which is preliminary data.</text>
</comment>
<dbReference type="AlphaFoldDB" id="A0A8J6Q0M1"/>
<gene>
    <name evidence="1" type="ORF">ICI42_05230</name>
</gene>
<dbReference type="InterPro" id="IPR029063">
    <property type="entry name" value="SAM-dependent_MTases_sf"/>
</dbReference>
<dbReference type="PANTHER" id="PTHR47473">
    <property type="entry name" value="BTA1P"/>
    <property type="match status" value="1"/>
</dbReference>
<dbReference type="SUPFAM" id="SSF53335">
    <property type="entry name" value="S-adenosyl-L-methionine-dependent methyltransferases"/>
    <property type="match status" value="1"/>
</dbReference>
<evidence type="ECO:0000313" key="2">
    <source>
        <dbReference type="Proteomes" id="UP000643405"/>
    </source>
</evidence>
<protein>
    <submittedName>
        <fullName evidence="1">DUF3419 family protein</fullName>
    </submittedName>
</protein>
<evidence type="ECO:0000313" key="1">
    <source>
        <dbReference type="EMBL" id="MBD0414050.1"/>
    </source>
</evidence>
<dbReference type="Pfam" id="PF11899">
    <property type="entry name" value="DUF3419"/>
    <property type="match status" value="1"/>
</dbReference>
<keyword evidence="2" id="KW-1185">Reference proteome</keyword>
<sequence>MPAVNALPKTSADAVKQAHRTLDAAVRQSHGLTPTGLSEKLFARLFRKLVYAQIWEDPAVDMEALEIKPGNRIVTIASGGCNALSYLIADPERIEAVDLNTAHIAFNRLKLAALKHLPDYDAFYRFYGNAAEAGNIDAYRRSIRPHLDAESSAYWDGRTLTGRRRISIFSRHLYRHGLLGVFIGAAHRAARLYGVDPSRMLDARDMTEQRRLFDETLAPLFEKRAIRWAMSRKSSLFGLGIPPQQYDALATAGHGEMASVLRQRLEKLACDFPFADNYFAWQAFGRGYSPANDGPLPPYLMHGNFETVRARADRLSVVNASFTDFLAAKSAGSVDRFILLDAQDWMSDDQLNALWSEITRTAAPGARVIFRTAAEPSLLPGRVNDAILDCWDYHRETSQRLHARDRSSIYGGFHLYVLKGA</sequence>
<name>A0A8J6Q0M1_9HYPH</name>
<dbReference type="Gene3D" id="3.40.50.150">
    <property type="entry name" value="Vaccinia Virus protein VP39"/>
    <property type="match status" value="1"/>
</dbReference>
<organism evidence="1 2">
    <name type="scientific">Oryzicola mucosus</name>
    <dbReference type="NCBI Taxonomy" id="2767425"/>
    <lineage>
        <taxon>Bacteria</taxon>
        <taxon>Pseudomonadati</taxon>
        <taxon>Pseudomonadota</taxon>
        <taxon>Alphaproteobacteria</taxon>
        <taxon>Hyphomicrobiales</taxon>
        <taxon>Phyllobacteriaceae</taxon>
        <taxon>Oryzicola</taxon>
    </lineage>
</organism>
<proteinExistence type="predicted"/>
<accession>A0A8J6Q0M1</accession>
<dbReference type="RefSeq" id="WP_188163434.1">
    <property type="nucleotide sequence ID" value="NZ_JACVVX010000001.1"/>
</dbReference>
<dbReference type="Proteomes" id="UP000643405">
    <property type="component" value="Unassembled WGS sequence"/>
</dbReference>
<dbReference type="PANTHER" id="PTHR47473:SF1">
    <property type="entry name" value="METHYLTRANSFERASE DOMAIN-CONTAINING PROTEIN"/>
    <property type="match status" value="1"/>
</dbReference>
<reference evidence="1" key="1">
    <citation type="submission" date="2020-09" db="EMBL/GenBank/DDBJ databases">
        <title>Genome seq and assembly of Tianweitania sp.</title>
        <authorList>
            <person name="Chhetri G."/>
        </authorList>
    </citation>
    <scope>NUCLEOTIDE SEQUENCE</scope>
    <source>
        <strain evidence="1">Rool2</strain>
    </source>
</reference>